<sequence>MTRPHLHSLLITFNWNRLILNIMWAISIVVFISQWLIYEVIAPQVPFLTPLNYFAQDLLIPDSIFLLIMIGLELCHRTYPQWSEVAIISASIVLSYIYLYFIRDYFAVAPVVLLFPLFISIIYFKKGYLLACLALCFVGLFGAFCLSEHRSTADMIDLILMSCIFLVAAFTGLAVIRRGSELIEQLDMVQQSEQELRIQAMMMERMAKIDPLTGLHNHKSFHEHIEKLLEDQRLHAFPIQIAILDIDNFKQVNDTFGHWAGDIALKQAASCIADSLSHTCFAARYGGEEFVVLLLEKDMQSAWKIVEKLRISIARRPIEEMNRRHITVSIGLHAIETGETKEYAFQQADQALYVSKSEGKNRTTIQ</sequence>
<evidence type="ECO:0000313" key="4">
    <source>
        <dbReference type="Proteomes" id="UP000518605"/>
    </source>
</evidence>
<dbReference type="FunFam" id="3.30.70.270:FF:000001">
    <property type="entry name" value="Diguanylate cyclase domain protein"/>
    <property type="match status" value="1"/>
</dbReference>
<proteinExistence type="predicted"/>
<dbReference type="PANTHER" id="PTHR45138:SF9">
    <property type="entry name" value="DIGUANYLATE CYCLASE DGCM-RELATED"/>
    <property type="match status" value="1"/>
</dbReference>
<dbReference type="RefSeq" id="WP_183562856.1">
    <property type="nucleotide sequence ID" value="NZ_CBCSLB010000006.1"/>
</dbReference>
<feature type="transmembrane region" description="Helical" evidence="1">
    <location>
        <begin position="128"/>
        <end position="146"/>
    </location>
</feature>
<protein>
    <submittedName>
        <fullName evidence="3">Diguanylate cyclase (GGDEF)-like protein</fullName>
    </submittedName>
</protein>
<gene>
    <name evidence="3" type="ORF">FHS16_002742</name>
</gene>
<dbReference type="InterPro" id="IPR050469">
    <property type="entry name" value="Diguanylate_Cyclase"/>
</dbReference>
<keyword evidence="1" id="KW-0812">Transmembrane</keyword>
<dbReference type="GO" id="GO:0052621">
    <property type="term" value="F:diguanylate cyclase activity"/>
    <property type="evidence" value="ECO:0007669"/>
    <property type="project" value="TreeGrafter"/>
</dbReference>
<keyword evidence="1" id="KW-0472">Membrane</keyword>
<dbReference type="InterPro" id="IPR043128">
    <property type="entry name" value="Rev_trsase/Diguanyl_cyclase"/>
</dbReference>
<feature type="transmembrane region" description="Helical" evidence="1">
    <location>
        <begin position="58"/>
        <end position="75"/>
    </location>
</feature>
<organism evidence="3 4">
    <name type="scientific">Paenibacillus endophyticus</name>
    <dbReference type="NCBI Taxonomy" id="1294268"/>
    <lineage>
        <taxon>Bacteria</taxon>
        <taxon>Bacillati</taxon>
        <taxon>Bacillota</taxon>
        <taxon>Bacilli</taxon>
        <taxon>Bacillales</taxon>
        <taxon>Paenibacillaceae</taxon>
        <taxon>Paenibacillus</taxon>
    </lineage>
</organism>
<evidence type="ECO:0000256" key="1">
    <source>
        <dbReference type="SAM" id="Phobius"/>
    </source>
</evidence>
<dbReference type="Proteomes" id="UP000518605">
    <property type="component" value="Unassembled WGS sequence"/>
</dbReference>
<feature type="transmembrane region" description="Helical" evidence="1">
    <location>
        <begin position="158"/>
        <end position="176"/>
    </location>
</feature>
<dbReference type="SMART" id="SM00267">
    <property type="entry name" value="GGDEF"/>
    <property type="match status" value="1"/>
</dbReference>
<evidence type="ECO:0000259" key="2">
    <source>
        <dbReference type="PROSITE" id="PS50887"/>
    </source>
</evidence>
<dbReference type="SUPFAM" id="SSF55073">
    <property type="entry name" value="Nucleotide cyclase"/>
    <property type="match status" value="1"/>
</dbReference>
<dbReference type="InterPro" id="IPR029787">
    <property type="entry name" value="Nucleotide_cyclase"/>
</dbReference>
<name>A0A7W5C8I5_9BACL</name>
<dbReference type="EMBL" id="JACHXW010000007">
    <property type="protein sequence ID" value="MBB3152685.1"/>
    <property type="molecule type" value="Genomic_DNA"/>
</dbReference>
<dbReference type="Gene3D" id="3.30.70.270">
    <property type="match status" value="1"/>
</dbReference>
<dbReference type="NCBIfam" id="TIGR00254">
    <property type="entry name" value="GGDEF"/>
    <property type="match status" value="1"/>
</dbReference>
<reference evidence="3 4" key="1">
    <citation type="submission" date="2020-08" db="EMBL/GenBank/DDBJ databases">
        <title>Genomic Encyclopedia of Type Strains, Phase III (KMG-III): the genomes of soil and plant-associated and newly described type strains.</title>
        <authorList>
            <person name="Whitman W."/>
        </authorList>
    </citation>
    <scope>NUCLEOTIDE SEQUENCE [LARGE SCALE GENOMIC DNA]</scope>
    <source>
        <strain evidence="3 4">CECT 8234</strain>
    </source>
</reference>
<dbReference type="InterPro" id="IPR000160">
    <property type="entry name" value="GGDEF_dom"/>
</dbReference>
<dbReference type="AlphaFoldDB" id="A0A7W5C8I5"/>
<keyword evidence="4" id="KW-1185">Reference proteome</keyword>
<feature type="transmembrane region" description="Helical" evidence="1">
    <location>
        <begin position="105"/>
        <end position="123"/>
    </location>
</feature>
<dbReference type="CDD" id="cd01949">
    <property type="entry name" value="GGDEF"/>
    <property type="match status" value="1"/>
</dbReference>
<dbReference type="Pfam" id="PF00990">
    <property type="entry name" value="GGDEF"/>
    <property type="match status" value="1"/>
</dbReference>
<comment type="caution">
    <text evidence="3">The sequence shown here is derived from an EMBL/GenBank/DDBJ whole genome shotgun (WGS) entry which is preliminary data.</text>
</comment>
<feature type="transmembrane region" description="Helical" evidence="1">
    <location>
        <begin position="18"/>
        <end position="38"/>
    </location>
</feature>
<accession>A0A7W5C8I5</accession>
<dbReference type="PANTHER" id="PTHR45138">
    <property type="entry name" value="REGULATORY COMPONENTS OF SENSORY TRANSDUCTION SYSTEM"/>
    <property type="match status" value="1"/>
</dbReference>
<feature type="domain" description="GGDEF" evidence="2">
    <location>
        <begin position="237"/>
        <end position="366"/>
    </location>
</feature>
<feature type="transmembrane region" description="Helical" evidence="1">
    <location>
        <begin position="82"/>
        <end position="99"/>
    </location>
</feature>
<keyword evidence="1" id="KW-1133">Transmembrane helix</keyword>
<dbReference type="PROSITE" id="PS50887">
    <property type="entry name" value="GGDEF"/>
    <property type="match status" value="1"/>
</dbReference>
<evidence type="ECO:0000313" key="3">
    <source>
        <dbReference type="EMBL" id="MBB3152685.1"/>
    </source>
</evidence>